<evidence type="ECO:0000313" key="3">
    <source>
        <dbReference type="Proteomes" id="UP001146793"/>
    </source>
</evidence>
<dbReference type="PANTHER" id="PTHR10972:SF148">
    <property type="entry name" value="OXYSTEROL-BINDING PROTEIN 9"/>
    <property type="match status" value="1"/>
</dbReference>
<reference evidence="2" key="1">
    <citation type="submission" date="2022-08" db="EMBL/GenBank/DDBJ databases">
        <title>Novel sulphate-reducing endosymbionts in the free-living metamonad Anaeramoeba.</title>
        <authorList>
            <person name="Jerlstrom-Hultqvist J."/>
            <person name="Cepicka I."/>
            <person name="Gallot-Lavallee L."/>
            <person name="Salas-Leiva D."/>
            <person name="Curtis B.A."/>
            <person name="Zahonova K."/>
            <person name="Pipaliya S."/>
            <person name="Dacks J."/>
            <person name="Roger A.J."/>
        </authorList>
    </citation>
    <scope>NUCLEOTIDE SEQUENCE</scope>
    <source>
        <strain evidence="2">Busselton2</strain>
    </source>
</reference>
<dbReference type="EMBL" id="JANTQA010000021">
    <property type="protein sequence ID" value="KAJ3446244.1"/>
    <property type="molecule type" value="Genomic_DNA"/>
</dbReference>
<name>A0AAV8A206_9EUKA</name>
<feature type="region of interest" description="Disordered" evidence="1">
    <location>
        <begin position="1"/>
        <end position="66"/>
    </location>
</feature>
<sequence>MSSVYFRKRNNKTTRKLKKQKIKNEKKKQKIKNEKKQTKTKNKKIKTKNKNKKKHKHKKTLETTNSRENMRIKISAFSSESDQETDLDETQELFYTRFPYLRKDTDFKYLRKFLQERLYKSGGVQLLNSEEAKKQRVYCWELVKSIGKEILDGKELTRISMPIGLFEPRSFLERLADSFAYAPVYLERAYGSINPIERLKNVIVFALAGLHLSLTNSKPFNPVLGETYQSSFSNGTKIFCEQTAHHPPSSNFELIGPKDKYHFFGNGIWSASFRGNKINCSQEGKCQLNFKDGTIISWNNPLVHISGVLWGDRVTNFTGKMLFKDQTNDLEAQIIFDPASLGFVKSIFFSQKLPTHSISGTIYKSSPKKKKNRKIFSKIEGSWIESISFDGDPYWDIDENLPERPIPEKNPLPSDSTLRKDRNALLKNDLQSAGEMKIMIEEKQRYNYRLRETRSFRK</sequence>
<dbReference type="PANTHER" id="PTHR10972">
    <property type="entry name" value="OXYSTEROL-BINDING PROTEIN-RELATED"/>
    <property type="match status" value="1"/>
</dbReference>
<comment type="caution">
    <text evidence="2">The sequence shown here is derived from an EMBL/GenBank/DDBJ whole genome shotgun (WGS) entry which is preliminary data.</text>
</comment>
<dbReference type="Proteomes" id="UP001146793">
    <property type="component" value="Unassembled WGS sequence"/>
</dbReference>
<dbReference type="GO" id="GO:0032934">
    <property type="term" value="F:sterol binding"/>
    <property type="evidence" value="ECO:0007669"/>
    <property type="project" value="TreeGrafter"/>
</dbReference>
<proteinExistence type="predicted"/>
<evidence type="ECO:0000313" key="2">
    <source>
        <dbReference type="EMBL" id="KAJ3446244.1"/>
    </source>
</evidence>
<evidence type="ECO:0000256" key="1">
    <source>
        <dbReference type="SAM" id="MobiDB-lite"/>
    </source>
</evidence>
<dbReference type="InterPro" id="IPR000648">
    <property type="entry name" value="Oxysterol-bd"/>
</dbReference>
<gene>
    <name evidence="2" type="ORF">M0812_08781</name>
</gene>
<dbReference type="Pfam" id="PF01237">
    <property type="entry name" value="Oxysterol_BP"/>
    <property type="match status" value="1"/>
</dbReference>
<dbReference type="SUPFAM" id="SSF144000">
    <property type="entry name" value="Oxysterol-binding protein-like"/>
    <property type="match status" value="1"/>
</dbReference>
<accession>A0AAV8A206</accession>
<dbReference type="GO" id="GO:0005829">
    <property type="term" value="C:cytosol"/>
    <property type="evidence" value="ECO:0007669"/>
    <property type="project" value="TreeGrafter"/>
</dbReference>
<feature type="compositionally biased region" description="Basic residues" evidence="1">
    <location>
        <begin position="38"/>
        <end position="59"/>
    </location>
</feature>
<dbReference type="AlphaFoldDB" id="A0AAV8A206"/>
<organism evidence="2 3">
    <name type="scientific">Anaeramoeba flamelloides</name>
    <dbReference type="NCBI Taxonomy" id="1746091"/>
    <lineage>
        <taxon>Eukaryota</taxon>
        <taxon>Metamonada</taxon>
        <taxon>Anaeramoebidae</taxon>
        <taxon>Anaeramoeba</taxon>
    </lineage>
</organism>
<dbReference type="GO" id="GO:0016020">
    <property type="term" value="C:membrane"/>
    <property type="evidence" value="ECO:0007669"/>
    <property type="project" value="TreeGrafter"/>
</dbReference>
<feature type="compositionally biased region" description="Basic residues" evidence="1">
    <location>
        <begin position="1"/>
        <end position="30"/>
    </location>
</feature>
<dbReference type="InterPro" id="IPR037239">
    <property type="entry name" value="OSBP_sf"/>
</dbReference>
<dbReference type="Gene3D" id="2.40.160.120">
    <property type="match status" value="1"/>
</dbReference>
<protein>
    <submittedName>
        <fullName evidence="2">Oxysterol-binding protein</fullName>
    </submittedName>
</protein>